<keyword evidence="1" id="KW-0732">Signal</keyword>
<gene>
    <name evidence="2" type="ORF">HLUCCX14_15170</name>
</gene>
<evidence type="ECO:0008006" key="4">
    <source>
        <dbReference type="Google" id="ProtNLM"/>
    </source>
</evidence>
<accession>A0A0P8CVE2</accession>
<comment type="caution">
    <text evidence="2">The sequence shown here is derived from an EMBL/GenBank/DDBJ whole genome shotgun (WGS) entry which is preliminary data.</text>
</comment>
<feature type="chain" id="PRO_5006148992" description="Lipoprotein" evidence="1">
    <location>
        <begin position="20"/>
        <end position="275"/>
    </location>
</feature>
<reference evidence="2 3" key="1">
    <citation type="submission" date="2015-09" db="EMBL/GenBank/DDBJ databases">
        <title>Identification and resolution of microdiversity through metagenomic sequencing of parallel consortia.</title>
        <authorList>
            <person name="Nelson W.C."/>
            <person name="Romine M.F."/>
            <person name="Lindemann S.R."/>
        </authorList>
    </citation>
    <scope>NUCLEOTIDE SEQUENCE [LARGE SCALE GENOMIC DNA]</scope>
    <source>
        <strain evidence="2">HL-55</strain>
    </source>
</reference>
<name>A0A0P8CVE2_9GAMM</name>
<dbReference type="STRING" id="1305731.GCA_000934705_03196"/>
<dbReference type="OrthoDB" id="1419830at2"/>
<dbReference type="PATRIC" id="fig|1305731.5.peg.1805"/>
<organism evidence="2 3">
    <name type="scientific">Marinobacter excellens HL-55</name>
    <dbReference type="NCBI Taxonomy" id="1305731"/>
    <lineage>
        <taxon>Bacteria</taxon>
        <taxon>Pseudomonadati</taxon>
        <taxon>Pseudomonadota</taxon>
        <taxon>Gammaproteobacteria</taxon>
        <taxon>Pseudomonadales</taxon>
        <taxon>Marinobacteraceae</taxon>
        <taxon>Marinobacter</taxon>
    </lineage>
</organism>
<proteinExistence type="predicted"/>
<dbReference type="AlphaFoldDB" id="A0A0P8CVE2"/>
<evidence type="ECO:0000256" key="1">
    <source>
        <dbReference type="SAM" id="SignalP"/>
    </source>
</evidence>
<protein>
    <recommendedName>
        <fullName evidence="4">Lipoprotein</fullName>
    </recommendedName>
</protein>
<evidence type="ECO:0000313" key="3">
    <source>
        <dbReference type="Proteomes" id="UP000050416"/>
    </source>
</evidence>
<dbReference type="EMBL" id="LJZQ01000029">
    <property type="protein sequence ID" value="KPQ27409.1"/>
    <property type="molecule type" value="Genomic_DNA"/>
</dbReference>
<evidence type="ECO:0000313" key="2">
    <source>
        <dbReference type="EMBL" id="KPQ27409.1"/>
    </source>
</evidence>
<sequence length="275" mass="30074">MTSIIRLAGVAVLGSFALAGCQTTGVTQKLHTEMYPPLGWPISAEIGETVLERTRGIGSPGFKLEDLEFEQGGYRFFLPGDHYQIGYESPEGESIAYGYGNLKPLNEGISISGANYQLVAGPTDTGCTLKVSNLNLMNEDGKLITNWVSNDRGEQPEEKAISIGGRTILSGSILGGAQAIFAVEVPEDQCTKRYKFANYGQTFRQELIYLGRSGDELSFKYREYSGSLARPAFSADLKYDLSESQTIGYRGARIEVIEAGNQLIRYRVNSHIKGI</sequence>
<dbReference type="Proteomes" id="UP000050416">
    <property type="component" value="Unassembled WGS sequence"/>
</dbReference>
<feature type="signal peptide" evidence="1">
    <location>
        <begin position="1"/>
        <end position="19"/>
    </location>
</feature>
<dbReference type="PROSITE" id="PS51257">
    <property type="entry name" value="PROKAR_LIPOPROTEIN"/>
    <property type="match status" value="1"/>
</dbReference>